<dbReference type="CDD" id="cd03255">
    <property type="entry name" value="ABC_MJ0796_LolCDE_FtsE"/>
    <property type="match status" value="1"/>
</dbReference>
<dbReference type="AlphaFoldDB" id="A0A840DD91"/>
<dbReference type="SUPFAM" id="SSF52540">
    <property type="entry name" value="P-loop containing nucleoside triphosphate hydrolases"/>
    <property type="match status" value="1"/>
</dbReference>
<feature type="domain" description="ABC transporter" evidence="4">
    <location>
        <begin position="12"/>
        <end position="236"/>
    </location>
</feature>
<evidence type="ECO:0000313" key="5">
    <source>
        <dbReference type="EMBL" id="MBB4071014.1"/>
    </source>
</evidence>
<evidence type="ECO:0000313" key="6">
    <source>
        <dbReference type="Proteomes" id="UP000571183"/>
    </source>
</evidence>
<dbReference type="EMBL" id="JACIFD010000002">
    <property type="protein sequence ID" value="MBB4071014.1"/>
    <property type="molecule type" value="Genomic_DNA"/>
</dbReference>
<dbReference type="Proteomes" id="UP000571183">
    <property type="component" value="Unassembled WGS sequence"/>
</dbReference>
<dbReference type="InterPro" id="IPR017911">
    <property type="entry name" value="MacB-like_ATP-bd"/>
</dbReference>
<evidence type="ECO:0000256" key="3">
    <source>
        <dbReference type="ARBA" id="ARBA00022840"/>
    </source>
</evidence>
<comment type="caution">
    <text evidence="5">The sequence shown here is derived from an EMBL/GenBank/DDBJ whole genome shotgun (WGS) entry which is preliminary data.</text>
</comment>
<dbReference type="Pfam" id="PF00005">
    <property type="entry name" value="ABC_tran"/>
    <property type="match status" value="1"/>
</dbReference>
<proteinExistence type="predicted"/>
<dbReference type="GO" id="GO:0005886">
    <property type="term" value="C:plasma membrane"/>
    <property type="evidence" value="ECO:0007669"/>
    <property type="project" value="TreeGrafter"/>
</dbReference>
<dbReference type="RefSeq" id="WP_124824269.1">
    <property type="nucleotide sequence ID" value="NZ_JACIFD010000002.1"/>
</dbReference>
<dbReference type="SMART" id="SM00382">
    <property type="entry name" value="AAA"/>
    <property type="match status" value="1"/>
</dbReference>
<evidence type="ECO:0000256" key="2">
    <source>
        <dbReference type="ARBA" id="ARBA00022741"/>
    </source>
</evidence>
<keyword evidence="6" id="KW-1185">Reference proteome</keyword>
<dbReference type="PROSITE" id="PS50893">
    <property type="entry name" value="ABC_TRANSPORTER_2"/>
    <property type="match status" value="1"/>
</dbReference>
<organism evidence="5 6">
    <name type="scientific">Canibacter oris</name>
    <dbReference type="NCBI Taxonomy" id="1365628"/>
    <lineage>
        <taxon>Bacteria</taxon>
        <taxon>Bacillati</taxon>
        <taxon>Actinomycetota</taxon>
        <taxon>Actinomycetes</taxon>
        <taxon>Micrococcales</taxon>
        <taxon>Microbacteriaceae</taxon>
        <taxon>Canibacter</taxon>
    </lineage>
</organism>
<keyword evidence="3 5" id="KW-0067">ATP-binding</keyword>
<dbReference type="InterPro" id="IPR017871">
    <property type="entry name" value="ABC_transporter-like_CS"/>
</dbReference>
<reference evidence="5" key="1">
    <citation type="submission" date="2020-08" db="EMBL/GenBank/DDBJ databases">
        <title>Sequencing the genomes of 1000 actinobacteria strains.</title>
        <authorList>
            <person name="Klenk H.-P."/>
        </authorList>
    </citation>
    <scope>NUCLEOTIDE SEQUENCE [LARGE SCALE GENOMIC DNA]</scope>
    <source>
        <strain evidence="5">DSM 27064</strain>
    </source>
</reference>
<dbReference type="GO" id="GO:0022857">
    <property type="term" value="F:transmembrane transporter activity"/>
    <property type="evidence" value="ECO:0007669"/>
    <property type="project" value="TreeGrafter"/>
</dbReference>
<keyword evidence="2" id="KW-0547">Nucleotide-binding</keyword>
<dbReference type="GO" id="GO:0016887">
    <property type="term" value="F:ATP hydrolysis activity"/>
    <property type="evidence" value="ECO:0007669"/>
    <property type="project" value="InterPro"/>
</dbReference>
<dbReference type="InterPro" id="IPR015854">
    <property type="entry name" value="ABC_transpr_LolD-like"/>
</dbReference>
<evidence type="ECO:0000259" key="4">
    <source>
        <dbReference type="PROSITE" id="PS50893"/>
    </source>
</evidence>
<dbReference type="InterPro" id="IPR027417">
    <property type="entry name" value="P-loop_NTPase"/>
</dbReference>
<dbReference type="InterPro" id="IPR003439">
    <property type="entry name" value="ABC_transporter-like_ATP-bd"/>
</dbReference>
<dbReference type="GO" id="GO:0005524">
    <property type="term" value="F:ATP binding"/>
    <property type="evidence" value="ECO:0007669"/>
    <property type="project" value="UniProtKB-KW"/>
</dbReference>
<name>A0A840DD91_9MICO</name>
<dbReference type="PANTHER" id="PTHR24220">
    <property type="entry name" value="IMPORT ATP-BINDING PROTEIN"/>
    <property type="match status" value="1"/>
</dbReference>
<dbReference type="InterPro" id="IPR003593">
    <property type="entry name" value="AAA+_ATPase"/>
</dbReference>
<dbReference type="PROSITE" id="PS00211">
    <property type="entry name" value="ABC_TRANSPORTER_1"/>
    <property type="match status" value="1"/>
</dbReference>
<dbReference type="Gene3D" id="3.40.50.300">
    <property type="entry name" value="P-loop containing nucleotide triphosphate hydrolases"/>
    <property type="match status" value="1"/>
</dbReference>
<sequence>MLAAGEPNQPLVELRNLSARVTLGNGEKLTTVAGVTLQLQRARSYAVVGKSGSGKTSLVSIIGMLNRHFEGEYFFAGELVRGLNDRQLSKLRANKVGFVFQNYSLIKHLKVLENVELALQYLSARKSSKDIRVLAMEALNSVGLADKALEVPSKLSGGEQQRVAIARALVTSPELLICDEPTGALDTETGQQILELLHEKVAQKGTTLLLVTHDGEVASSCAYTYRLDSGRLSADV</sequence>
<keyword evidence="1" id="KW-0813">Transport</keyword>
<evidence type="ECO:0000256" key="1">
    <source>
        <dbReference type="ARBA" id="ARBA00022448"/>
    </source>
</evidence>
<accession>A0A840DD91</accession>
<protein>
    <submittedName>
        <fullName evidence="5">Putative ABC transport system ATP-binding protein</fullName>
    </submittedName>
</protein>
<gene>
    <name evidence="5" type="ORF">F5897_000298</name>
</gene>